<dbReference type="InterPro" id="IPR013448">
    <property type="entry name" value="L-rhamnose_mutarotase"/>
</dbReference>
<keyword evidence="2" id="KW-0413">Isomerase</keyword>
<evidence type="ECO:0000256" key="3">
    <source>
        <dbReference type="ARBA" id="ARBA00023277"/>
    </source>
</evidence>
<dbReference type="NCBIfam" id="TIGR02625">
    <property type="entry name" value="YiiL_rotase"/>
    <property type="match status" value="1"/>
</dbReference>
<dbReference type="Gene3D" id="3.30.70.100">
    <property type="match status" value="1"/>
</dbReference>
<name>A0A0E2HHU8_9FIRM</name>
<dbReference type="PATRIC" id="fig|999408.3.peg.5090"/>
<sequence length="122" mass="14498">MVTAQAVTLKDSMKGENRMVRKGFKMFLNPGMAEEYEKRHNELWPEMKEMIHQYGGHNYSIFLDRETNVLYGYLEVEDEELWAKSADTPINRRWWDYMADIMETRADNSPVCVDFVPVFHLN</sequence>
<protein>
    <recommendedName>
        <fullName evidence="5">L-rhamnose mutarotase</fullName>
        <ecNumber evidence="5">5.1.3.32</ecNumber>
    </recommendedName>
</protein>
<dbReference type="InterPro" id="IPR011008">
    <property type="entry name" value="Dimeric_a/b-barrel"/>
</dbReference>
<dbReference type="PANTHER" id="PTHR34389:SF2">
    <property type="entry name" value="L-RHAMNOSE MUTAROTASE"/>
    <property type="match status" value="1"/>
</dbReference>
<gene>
    <name evidence="6" type="ORF">HMPREF1090_04730</name>
</gene>
<keyword evidence="4" id="KW-0684">Rhamnose metabolism</keyword>
<dbReference type="GO" id="GO:0062192">
    <property type="term" value="F:L-rhamnose mutarotase activity"/>
    <property type="evidence" value="ECO:0007669"/>
    <property type="project" value="UniProtKB-UniRule"/>
</dbReference>
<evidence type="ECO:0000256" key="4">
    <source>
        <dbReference type="ARBA" id="ARBA00023308"/>
    </source>
</evidence>
<dbReference type="PANTHER" id="PTHR34389">
    <property type="entry name" value="L-RHAMNOSE MUTAROTASE"/>
    <property type="match status" value="1"/>
</dbReference>
<accession>A0A0E2HHU8</accession>
<comment type="caution">
    <text evidence="6">The sequence shown here is derived from an EMBL/GenBank/DDBJ whole genome shotgun (WGS) entry which is preliminary data.</text>
</comment>
<dbReference type="Proteomes" id="UP000013085">
    <property type="component" value="Unassembled WGS sequence"/>
</dbReference>
<dbReference type="EC" id="5.1.3.32" evidence="5"/>
<dbReference type="HAMAP" id="MF_01663">
    <property type="entry name" value="L_rham_rotase"/>
    <property type="match status" value="1"/>
</dbReference>
<dbReference type="HOGENOM" id="CLU_100689_2_0_9"/>
<evidence type="ECO:0000313" key="7">
    <source>
        <dbReference type="Proteomes" id="UP000013085"/>
    </source>
</evidence>
<dbReference type="SUPFAM" id="SSF54909">
    <property type="entry name" value="Dimeric alpha+beta barrel"/>
    <property type="match status" value="1"/>
</dbReference>
<proteinExistence type="inferred from homology"/>
<evidence type="ECO:0000256" key="5">
    <source>
        <dbReference type="NCBIfam" id="TIGR02625"/>
    </source>
</evidence>
<organism evidence="6 7">
    <name type="scientific">[Clostridium] clostridioforme 90A8</name>
    <dbReference type="NCBI Taxonomy" id="999408"/>
    <lineage>
        <taxon>Bacteria</taxon>
        <taxon>Bacillati</taxon>
        <taxon>Bacillota</taxon>
        <taxon>Clostridia</taxon>
        <taxon>Lachnospirales</taxon>
        <taxon>Lachnospiraceae</taxon>
        <taxon>Enterocloster</taxon>
    </lineage>
</organism>
<dbReference type="GO" id="GO:0005737">
    <property type="term" value="C:cytoplasm"/>
    <property type="evidence" value="ECO:0007669"/>
    <property type="project" value="InterPro"/>
</dbReference>
<dbReference type="GO" id="GO:0019301">
    <property type="term" value="P:rhamnose catabolic process"/>
    <property type="evidence" value="ECO:0007669"/>
    <property type="project" value="UniProtKB-UniRule"/>
</dbReference>
<keyword evidence="1" id="KW-0963">Cytoplasm</keyword>
<dbReference type="RefSeq" id="WP_002587566.1">
    <property type="nucleotide sequence ID" value="NZ_KB850988.1"/>
</dbReference>
<dbReference type="InterPro" id="IPR008000">
    <property type="entry name" value="Rham/fucose_mutarotase"/>
</dbReference>
<keyword evidence="3" id="KW-0119">Carbohydrate metabolism</keyword>
<dbReference type="AlphaFoldDB" id="A0A0E2HHU8"/>
<reference evidence="6 7" key="1">
    <citation type="submission" date="2013-01" db="EMBL/GenBank/DDBJ databases">
        <title>The Genome Sequence of Clostridium clostridioforme 90A8.</title>
        <authorList>
            <consortium name="The Broad Institute Genome Sequencing Platform"/>
            <person name="Earl A."/>
            <person name="Ward D."/>
            <person name="Feldgarden M."/>
            <person name="Gevers D."/>
            <person name="Courvalin P."/>
            <person name="Lambert T."/>
            <person name="Walker B."/>
            <person name="Young S.K."/>
            <person name="Zeng Q."/>
            <person name="Gargeya S."/>
            <person name="Fitzgerald M."/>
            <person name="Haas B."/>
            <person name="Abouelleil A."/>
            <person name="Alvarado L."/>
            <person name="Arachchi H.M."/>
            <person name="Berlin A.M."/>
            <person name="Chapman S.B."/>
            <person name="Dewar J."/>
            <person name="Goldberg J."/>
            <person name="Griggs A."/>
            <person name="Gujja S."/>
            <person name="Hansen M."/>
            <person name="Howarth C."/>
            <person name="Imamovic A."/>
            <person name="Larimer J."/>
            <person name="McCowan C."/>
            <person name="Murphy C."/>
            <person name="Neiman D."/>
            <person name="Pearson M."/>
            <person name="Priest M."/>
            <person name="Roberts A."/>
            <person name="Saif S."/>
            <person name="Shea T."/>
            <person name="Sisk P."/>
            <person name="Sykes S."/>
            <person name="Wortman J."/>
            <person name="Nusbaum C."/>
            <person name="Birren B."/>
        </authorList>
    </citation>
    <scope>NUCLEOTIDE SEQUENCE [LARGE SCALE GENOMIC DNA]</scope>
    <source>
        <strain evidence="6 7">90A8</strain>
    </source>
</reference>
<dbReference type="EMBL" id="AGYR01000056">
    <property type="protein sequence ID" value="ENZ08967.1"/>
    <property type="molecule type" value="Genomic_DNA"/>
</dbReference>
<dbReference type="GeneID" id="57960722"/>
<evidence type="ECO:0000313" key="6">
    <source>
        <dbReference type="EMBL" id="ENZ08967.1"/>
    </source>
</evidence>
<evidence type="ECO:0000256" key="1">
    <source>
        <dbReference type="ARBA" id="ARBA00022490"/>
    </source>
</evidence>
<dbReference type="Pfam" id="PF05336">
    <property type="entry name" value="rhaM"/>
    <property type="match status" value="1"/>
</dbReference>
<evidence type="ECO:0000256" key="2">
    <source>
        <dbReference type="ARBA" id="ARBA00023235"/>
    </source>
</evidence>